<dbReference type="InterPro" id="IPR014752">
    <property type="entry name" value="Arrestin-like_C"/>
</dbReference>
<reference evidence="2 3" key="1">
    <citation type="submission" date="2020-05" db="EMBL/GenBank/DDBJ databases">
        <title>Identification and distribution of gene clusters putatively required for synthesis of sphingolipid metabolism inhibitors in phylogenetically diverse species of the filamentous fungus Fusarium.</title>
        <authorList>
            <person name="Kim H.-S."/>
            <person name="Busman M."/>
            <person name="Brown D.W."/>
            <person name="Divon H."/>
            <person name="Uhlig S."/>
            <person name="Proctor R.H."/>
        </authorList>
    </citation>
    <scope>NUCLEOTIDE SEQUENCE [LARGE SCALE GENOMIC DNA]</scope>
    <source>
        <strain evidence="2 3">NRRL 53147</strain>
    </source>
</reference>
<gene>
    <name evidence="2" type="ORF">FMEXI_13979</name>
</gene>
<dbReference type="Pfam" id="PF04426">
    <property type="entry name" value="Bul1_C"/>
    <property type="match status" value="1"/>
</dbReference>
<dbReference type="InterPro" id="IPR022794">
    <property type="entry name" value="Bul1_C"/>
</dbReference>
<protein>
    <recommendedName>
        <fullName evidence="1">Bul1 C-terminal domain-containing protein</fullName>
    </recommendedName>
</protein>
<evidence type="ECO:0000313" key="3">
    <source>
        <dbReference type="Proteomes" id="UP000522262"/>
    </source>
</evidence>
<sequence>MPSRCLLPSRSKENPILEINIDGHYESRVYTFGSTISGFVTLTAHDQLPFQSFQIDLRGITSTCGHAFQYGTPFKTHVFMQLQMPISPLALPVNQSFEPGQSYHVPFRFVIPEQLSSTACNHQNKAVRERHLQLPPTMGAWDRDDLAGGSANVGYVIRARLVLGKNKRGEEQYLDQSRSVKVIPALPEQPPLNISSENSEYCLSRNGLRASWSRIPIDLQYIPMSTSTEPPEVQVKSATIETSTNFWLGIDGYLPDHHQKPSISVAPTAPWSTSHAIVLRGKETVNWQEDHQIVSEKESEKRSSEPLYLTRDCAKPHFASRSASCASHWDSGTSKSRAYKASISQSFELPTEKSLFLPTFYSCLISRTYRIRVTLAIGAYGTTISLVIPLQVAVNGCANTQHHNQFNSMTRNREYEQAEEVLPPYSGLR</sequence>
<name>A0A8H5MJ22_9HYPO</name>
<accession>A0A8H5MJ22</accession>
<keyword evidence="3" id="KW-1185">Reference proteome</keyword>
<comment type="caution">
    <text evidence="2">The sequence shown here is derived from an EMBL/GenBank/DDBJ whole genome shotgun (WGS) entry which is preliminary data.</text>
</comment>
<dbReference type="Proteomes" id="UP000522262">
    <property type="component" value="Unassembled WGS sequence"/>
</dbReference>
<dbReference type="Gene3D" id="2.60.40.640">
    <property type="match status" value="1"/>
</dbReference>
<dbReference type="PANTHER" id="PTHR31904">
    <property type="entry name" value="BYPASS OF STOP CODON PROTEIN 5-RELATED"/>
    <property type="match status" value="1"/>
</dbReference>
<organism evidence="2 3">
    <name type="scientific">Fusarium mexicanum</name>
    <dbReference type="NCBI Taxonomy" id="751941"/>
    <lineage>
        <taxon>Eukaryota</taxon>
        <taxon>Fungi</taxon>
        <taxon>Dikarya</taxon>
        <taxon>Ascomycota</taxon>
        <taxon>Pezizomycotina</taxon>
        <taxon>Sordariomycetes</taxon>
        <taxon>Hypocreomycetidae</taxon>
        <taxon>Hypocreales</taxon>
        <taxon>Nectriaceae</taxon>
        <taxon>Fusarium</taxon>
        <taxon>Fusarium fujikuroi species complex</taxon>
    </lineage>
</organism>
<dbReference type="PANTHER" id="PTHR31904:SF1">
    <property type="entry name" value="BYPASS OF STOP CODON PROTEIN 5-RELATED"/>
    <property type="match status" value="1"/>
</dbReference>
<evidence type="ECO:0000313" key="2">
    <source>
        <dbReference type="EMBL" id="KAF5529717.1"/>
    </source>
</evidence>
<evidence type="ECO:0000259" key="1">
    <source>
        <dbReference type="Pfam" id="PF04426"/>
    </source>
</evidence>
<proteinExistence type="predicted"/>
<feature type="domain" description="Bul1 C-terminal" evidence="1">
    <location>
        <begin position="296"/>
        <end position="392"/>
    </location>
</feature>
<dbReference type="InterPro" id="IPR039634">
    <property type="entry name" value="Bul1-like"/>
</dbReference>
<dbReference type="EMBL" id="JAAOAM010000542">
    <property type="protein sequence ID" value="KAF5529717.1"/>
    <property type="molecule type" value="Genomic_DNA"/>
</dbReference>
<dbReference type="AlphaFoldDB" id="A0A8H5MJ22"/>